<evidence type="ECO:0000256" key="1">
    <source>
        <dbReference type="ARBA" id="ARBA00004167"/>
    </source>
</evidence>
<dbReference type="Pfam" id="PF07963">
    <property type="entry name" value="N_methyl"/>
    <property type="match status" value="1"/>
</dbReference>
<dbReference type="GO" id="GO:0016020">
    <property type="term" value="C:membrane"/>
    <property type="evidence" value="ECO:0007669"/>
    <property type="project" value="UniProtKB-SubCell"/>
</dbReference>
<dbReference type="NCBIfam" id="TIGR02532">
    <property type="entry name" value="IV_pilin_GFxxxE"/>
    <property type="match status" value="1"/>
</dbReference>
<dbReference type="InterPro" id="IPR045584">
    <property type="entry name" value="Pilin-like"/>
</dbReference>
<dbReference type="InterPro" id="IPR012902">
    <property type="entry name" value="N_methyl_site"/>
</dbReference>
<dbReference type="PANTHER" id="PTHR30093">
    <property type="entry name" value="GENERAL SECRETION PATHWAY PROTEIN G"/>
    <property type="match status" value="1"/>
</dbReference>
<proteinExistence type="predicted"/>
<protein>
    <recommendedName>
        <fullName evidence="9">Prepilin-type N-terminal cleavage/methylation domain-containing protein</fullName>
    </recommendedName>
</protein>
<keyword evidence="2" id="KW-0488">Methylation</keyword>
<dbReference type="Proteomes" id="UP000315842">
    <property type="component" value="Unassembled WGS sequence"/>
</dbReference>
<evidence type="ECO:0000313" key="8">
    <source>
        <dbReference type="Proteomes" id="UP000315842"/>
    </source>
</evidence>
<keyword evidence="4 6" id="KW-1133">Transmembrane helix</keyword>
<feature type="transmembrane region" description="Helical" evidence="6">
    <location>
        <begin position="21"/>
        <end position="40"/>
    </location>
</feature>
<comment type="caution">
    <text evidence="7">The sequence shown here is derived from an EMBL/GenBank/DDBJ whole genome shotgun (WGS) entry which is preliminary data.</text>
</comment>
<dbReference type="AlphaFoldDB" id="A0A4Y3KE84"/>
<accession>A0A4Y3KE84</accession>
<evidence type="ECO:0000256" key="3">
    <source>
        <dbReference type="ARBA" id="ARBA00022692"/>
    </source>
</evidence>
<evidence type="ECO:0000256" key="4">
    <source>
        <dbReference type="ARBA" id="ARBA00022989"/>
    </source>
</evidence>
<comment type="subcellular location">
    <subcellularLocation>
        <location evidence="1">Membrane</location>
        <topology evidence="1">Single-pass membrane protein</topology>
    </subcellularLocation>
</comment>
<dbReference type="PANTHER" id="PTHR30093:SF44">
    <property type="entry name" value="TYPE II SECRETION SYSTEM CORE PROTEIN G"/>
    <property type="match status" value="1"/>
</dbReference>
<name>A0A4Y3KE84_CELUD</name>
<keyword evidence="5 6" id="KW-0472">Membrane</keyword>
<keyword evidence="8" id="KW-1185">Reference proteome</keyword>
<evidence type="ECO:0000256" key="2">
    <source>
        <dbReference type="ARBA" id="ARBA00022481"/>
    </source>
</evidence>
<keyword evidence="3 6" id="KW-0812">Transmembrane</keyword>
<dbReference type="SUPFAM" id="SSF54523">
    <property type="entry name" value="Pili subunits"/>
    <property type="match status" value="1"/>
</dbReference>
<evidence type="ECO:0000256" key="6">
    <source>
        <dbReference type="SAM" id="Phobius"/>
    </source>
</evidence>
<evidence type="ECO:0000313" key="7">
    <source>
        <dbReference type="EMBL" id="GEA82272.1"/>
    </source>
</evidence>
<dbReference type="PROSITE" id="PS00409">
    <property type="entry name" value="PROKAR_NTER_METHYL"/>
    <property type="match status" value="1"/>
</dbReference>
<gene>
    <name evidence="7" type="ORF">CUD01_27160</name>
</gene>
<dbReference type="EMBL" id="BJLP01000053">
    <property type="protein sequence ID" value="GEA82272.1"/>
    <property type="molecule type" value="Genomic_DNA"/>
</dbReference>
<dbReference type="RefSeq" id="WP_141321883.1">
    <property type="nucleotide sequence ID" value="NZ_JBHLSZ010000009.1"/>
</dbReference>
<evidence type="ECO:0008006" key="9">
    <source>
        <dbReference type="Google" id="ProtNLM"/>
    </source>
</evidence>
<dbReference type="Gene3D" id="3.30.700.10">
    <property type="entry name" value="Glycoprotein, Type 4 Pilin"/>
    <property type="match status" value="1"/>
</dbReference>
<sequence>MMARIRKAMNEKDQGFTLVELLVVIIIIGILAAIAIPVYLDQQKKAKDSAAKTDLGNARIAVASVLTEAPDATGVTVGGTAPAYTFTATGGAGTAAPEDFQASPGVTITITSTSLDDLCIGAHVDGGKVEDFSTNMSGEIFSGSTTC</sequence>
<evidence type="ECO:0000256" key="5">
    <source>
        <dbReference type="ARBA" id="ARBA00023136"/>
    </source>
</evidence>
<organism evidence="7 8">
    <name type="scientific">Cellulomonas uda</name>
    <dbReference type="NCBI Taxonomy" id="1714"/>
    <lineage>
        <taxon>Bacteria</taxon>
        <taxon>Bacillati</taxon>
        <taxon>Actinomycetota</taxon>
        <taxon>Actinomycetes</taxon>
        <taxon>Micrococcales</taxon>
        <taxon>Cellulomonadaceae</taxon>
        <taxon>Cellulomonas</taxon>
    </lineage>
</organism>
<reference evidence="7 8" key="1">
    <citation type="submission" date="2019-06" db="EMBL/GenBank/DDBJ databases">
        <title>Whole genome shotgun sequence of Cellulomonas uda NBRC 3747.</title>
        <authorList>
            <person name="Hosoyama A."/>
            <person name="Uohara A."/>
            <person name="Ohji S."/>
            <person name="Ichikawa N."/>
        </authorList>
    </citation>
    <scope>NUCLEOTIDE SEQUENCE [LARGE SCALE GENOMIC DNA]</scope>
    <source>
        <strain evidence="7 8">NBRC 3747</strain>
    </source>
</reference>